<evidence type="ECO:0000313" key="15">
    <source>
        <dbReference type="EMBL" id="MBO2439030.1"/>
    </source>
</evidence>
<keyword evidence="16" id="KW-1185">Reference proteome</keyword>
<reference evidence="15 16" key="1">
    <citation type="submission" date="2021-03" db="EMBL/GenBank/DDBJ databases">
        <authorList>
            <person name="Kanchanasin P."/>
            <person name="Saeng-In P."/>
            <person name="Phongsopitanun W."/>
            <person name="Yuki M."/>
            <person name="Kudo T."/>
            <person name="Ohkuma M."/>
            <person name="Tanasupawat S."/>
        </authorList>
    </citation>
    <scope>NUCLEOTIDE SEQUENCE [LARGE SCALE GENOMIC DNA]</scope>
    <source>
        <strain evidence="15 16">L46</strain>
    </source>
</reference>
<feature type="transmembrane region" description="Helical" evidence="12">
    <location>
        <begin position="195"/>
        <end position="214"/>
    </location>
</feature>
<dbReference type="Gene3D" id="3.30.565.10">
    <property type="entry name" value="Histidine kinase-like ATPase, C-terminal domain"/>
    <property type="match status" value="1"/>
</dbReference>
<dbReference type="InterPro" id="IPR003661">
    <property type="entry name" value="HisK_dim/P_dom"/>
</dbReference>
<dbReference type="SUPFAM" id="SSF55874">
    <property type="entry name" value="ATPase domain of HSP90 chaperone/DNA topoisomerase II/histidine kinase"/>
    <property type="match status" value="1"/>
</dbReference>
<dbReference type="GO" id="GO:0016301">
    <property type="term" value="F:kinase activity"/>
    <property type="evidence" value="ECO:0007669"/>
    <property type="project" value="UniProtKB-KW"/>
</dbReference>
<dbReference type="InterPro" id="IPR050428">
    <property type="entry name" value="TCS_sensor_his_kinase"/>
</dbReference>
<feature type="compositionally biased region" description="Low complexity" evidence="11">
    <location>
        <begin position="101"/>
        <end position="119"/>
    </location>
</feature>
<dbReference type="PROSITE" id="PS50109">
    <property type="entry name" value="HIS_KIN"/>
    <property type="match status" value="1"/>
</dbReference>
<sequence length="483" mass="49755">MPRGRRRPFASVRSRAALAATAVVAVALVAAGLTVLLTLRGSLTRQSDLQAEIIAREVAAQVALGTPVTRLDLPDSEDHPVQVVDERGRVVAVTKDLEAISGTGSSSVTPTATSATSTGGDDDDGRDDHGGRGERPGRGEVSTDVDYGGGRATVDHGTADYRFAAVAATSPSGGTVVVHAGARLATQAVGSVTRAMLLGLPLLLLVVGAVTWLVTRRALRPVEAIRAEMAAITSAGDLARRVPVPGSRDEVAGLAETTNQTLAALERSVERQRRFVADASHELRSPLASLRTQLEVAAAHPRLLDVDGAVQDVVRLQDLAAGLLLLARLDAGERPRHDRVDLGALVREEAAHRAATGRVPVEVTGTGAFEVLGSAAQLGRVLVNLLDNAQRHAASSVGAALSAGGGRVTLRVTDDGPGVPPADRERIFERFVRLDDARARDEGGAGLGLAIARGVARAHGGDLTAGGAPGGGAVFELWLPAAG</sequence>
<dbReference type="PROSITE" id="PS50885">
    <property type="entry name" value="HAMP"/>
    <property type="match status" value="1"/>
</dbReference>
<dbReference type="PANTHER" id="PTHR45436">
    <property type="entry name" value="SENSOR HISTIDINE KINASE YKOH"/>
    <property type="match status" value="1"/>
</dbReference>
<name>A0ABS3QYF9_9ACTN</name>
<keyword evidence="6 12" id="KW-0812">Transmembrane</keyword>
<dbReference type="EMBL" id="JAGEOK010000009">
    <property type="protein sequence ID" value="MBO2439030.1"/>
    <property type="molecule type" value="Genomic_DNA"/>
</dbReference>
<evidence type="ECO:0000259" key="13">
    <source>
        <dbReference type="PROSITE" id="PS50109"/>
    </source>
</evidence>
<dbReference type="Proteomes" id="UP000666915">
    <property type="component" value="Unassembled WGS sequence"/>
</dbReference>
<evidence type="ECO:0000256" key="7">
    <source>
        <dbReference type="ARBA" id="ARBA00022777"/>
    </source>
</evidence>
<evidence type="ECO:0000256" key="6">
    <source>
        <dbReference type="ARBA" id="ARBA00022692"/>
    </source>
</evidence>
<evidence type="ECO:0000256" key="2">
    <source>
        <dbReference type="ARBA" id="ARBA00004236"/>
    </source>
</evidence>
<accession>A0ABS3QYF9</accession>
<dbReference type="InterPro" id="IPR036097">
    <property type="entry name" value="HisK_dim/P_sf"/>
</dbReference>
<feature type="region of interest" description="Disordered" evidence="11">
    <location>
        <begin position="101"/>
        <end position="150"/>
    </location>
</feature>
<dbReference type="InterPro" id="IPR004358">
    <property type="entry name" value="Sig_transdc_His_kin-like_C"/>
</dbReference>
<evidence type="ECO:0000256" key="10">
    <source>
        <dbReference type="ARBA" id="ARBA00023136"/>
    </source>
</evidence>
<evidence type="ECO:0000256" key="11">
    <source>
        <dbReference type="SAM" id="MobiDB-lite"/>
    </source>
</evidence>
<dbReference type="InterPro" id="IPR005467">
    <property type="entry name" value="His_kinase_dom"/>
</dbReference>
<dbReference type="SMART" id="SM00304">
    <property type="entry name" value="HAMP"/>
    <property type="match status" value="1"/>
</dbReference>
<feature type="domain" description="HAMP" evidence="14">
    <location>
        <begin position="216"/>
        <end position="270"/>
    </location>
</feature>
<organism evidence="15 16">
    <name type="scientific">Actinomadura nitritigenes</name>
    <dbReference type="NCBI Taxonomy" id="134602"/>
    <lineage>
        <taxon>Bacteria</taxon>
        <taxon>Bacillati</taxon>
        <taxon>Actinomycetota</taxon>
        <taxon>Actinomycetes</taxon>
        <taxon>Streptosporangiales</taxon>
        <taxon>Thermomonosporaceae</taxon>
        <taxon>Actinomadura</taxon>
    </lineage>
</organism>
<dbReference type="Gene3D" id="6.10.340.10">
    <property type="match status" value="1"/>
</dbReference>
<dbReference type="PANTHER" id="PTHR45436:SF5">
    <property type="entry name" value="SENSOR HISTIDINE KINASE TRCS"/>
    <property type="match status" value="1"/>
</dbReference>
<protein>
    <recommendedName>
        <fullName evidence="3">histidine kinase</fullName>
        <ecNumber evidence="3">2.7.13.3</ecNumber>
    </recommendedName>
</protein>
<keyword evidence="7 15" id="KW-0418">Kinase</keyword>
<feature type="domain" description="Histidine kinase" evidence="13">
    <location>
        <begin position="278"/>
        <end position="483"/>
    </location>
</feature>
<feature type="compositionally biased region" description="Basic and acidic residues" evidence="11">
    <location>
        <begin position="126"/>
        <end position="138"/>
    </location>
</feature>
<keyword evidence="9" id="KW-0902">Two-component regulatory system</keyword>
<dbReference type="Pfam" id="PF02518">
    <property type="entry name" value="HATPase_c"/>
    <property type="match status" value="1"/>
</dbReference>
<dbReference type="SUPFAM" id="SSF47384">
    <property type="entry name" value="Homodimeric domain of signal transducing histidine kinase"/>
    <property type="match status" value="1"/>
</dbReference>
<evidence type="ECO:0000256" key="8">
    <source>
        <dbReference type="ARBA" id="ARBA00022989"/>
    </source>
</evidence>
<dbReference type="Pfam" id="PF00672">
    <property type="entry name" value="HAMP"/>
    <property type="match status" value="1"/>
</dbReference>
<evidence type="ECO:0000256" key="3">
    <source>
        <dbReference type="ARBA" id="ARBA00012438"/>
    </source>
</evidence>
<gene>
    <name evidence="15" type="ORF">J4557_16040</name>
</gene>
<dbReference type="CDD" id="cd06225">
    <property type="entry name" value="HAMP"/>
    <property type="match status" value="1"/>
</dbReference>
<dbReference type="SMART" id="SM00387">
    <property type="entry name" value="HATPase_c"/>
    <property type="match status" value="1"/>
</dbReference>
<evidence type="ECO:0000256" key="12">
    <source>
        <dbReference type="SAM" id="Phobius"/>
    </source>
</evidence>
<keyword evidence="4" id="KW-0597">Phosphoprotein</keyword>
<comment type="catalytic activity">
    <reaction evidence="1">
        <text>ATP + protein L-histidine = ADP + protein N-phospho-L-histidine.</text>
        <dbReference type="EC" id="2.7.13.3"/>
    </reaction>
</comment>
<dbReference type="InterPro" id="IPR003660">
    <property type="entry name" value="HAMP_dom"/>
</dbReference>
<proteinExistence type="predicted"/>
<evidence type="ECO:0000256" key="4">
    <source>
        <dbReference type="ARBA" id="ARBA00022553"/>
    </source>
</evidence>
<dbReference type="CDD" id="cd00082">
    <property type="entry name" value="HisKA"/>
    <property type="match status" value="1"/>
</dbReference>
<dbReference type="PRINTS" id="PR00344">
    <property type="entry name" value="BCTRLSENSOR"/>
</dbReference>
<evidence type="ECO:0000256" key="9">
    <source>
        <dbReference type="ARBA" id="ARBA00023012"/>
    </source>
</evidence>
<keyword evidence="8 12" id="KW-1133">Transmembrane helix</keyword>
<dbReference type="SMART" id="SM00388">
    <property type="entry name" value="HisKA"/>
    <property type="match status" value="1"/>
</dbReference>
<keyword evidence="10 12" id="KW-0472">Membrane</keyword>
<dbReference type="InterPro" id="IPR003594">
    <property type="entry name" value="HATPase_dom"/>
</dbReference>
<evidence type="ECO:0000313" key="16">
    <source>
        <dbReference type="Proteomes" id="UP000666915"/>
    </source>
</evidence>
<evidence type="ECO:0000259" key="14">
    <source>
        <dbReference type="PROSITE" id="PS50885"/>
    </source>
</evidence>
<keyword evidence="5" id="KW-0808">Transferase</keyword>
<dbReference type="InterPro" id="IPR036890">
    <property type="entry name" value="HATPase_C_sf"/>
</dbReference>
<dbReference type="Pfam" id="PF00512">
    <property type="entry name" value="HisKA"/>
    <property type="match status" value="1"/>
</dbReference>
<comment type="caution">
    <text evidence="15">The sequence shown here is derived from an EMBL/GenBank/DDBJ whole genome shotgun (WGS) entry which is preliminary data.</text>
</comment>
<evidence type="ECO:0000256" key="1">
    <source>
        <dbReference type="ARBA" id="ARBA00000085"/>
    </source>
</evidence>
<evidence type="ECO:0000256" key="5">
    <source>
        <dbReference type="ARBA" id="ARBA00022679"/>
    </source>
</evidence>
<dbReference type="EC" id="2.7.13.3" evidence="3"/>
<comment type="subcellular location">
    <subcellularLocation>
        <location evidence="2">Cell membrane</location>
    </subcellularLocation>
</comment>
<dbReference type="Gene3D" id="1.10.287.130">
    <property type="match status" value="1"/>
</dbReference>